<gene>
    <name evidence="10" type="primary">PCNT</name>
</gene>
<organism evidence="9 10">
    <name type="scientific">Puma concolor</name>
    <name type="common">Mountain lion</name>
    <name type="synonym">Felis concolor</name>
    <dbReference type="NCBI Taxonomy" id="9696"/>
    <lineage>
        <taxon>Eukaryota</taxon>
        <taxon>Metazoa</taxon>
        <taxon>Chordata</taxon>
        <taxon>Craniata</taxon>
        <taxon>Vertebrata</taxon>
        <taxon>Euteleostomi</taxon>
        <taxon>Mammalia</taxon>
        <taxon>Eutheria</taxon>
        <taxon>Laurasiatheria</taxon>
        <taxon>Carnivora</taxon>
        <taxon>Feliformia</taxon>
        <taxon>Felidae</taxon>
        <taxon>Felinae</taxon>
        <taxon>Puma</taxon>
    </lineage>
</organism>
<feature type="coiled-coil region" evidence="6">
    <location>
        <begin position="2008"/>
        <end position="2042"/>
    </location>
</feature>
<feature type="compositionally biased region" description="Pro residues" evidence="7">
    <location>
        <begin position="3152"/>
        <end position="3162"/>
    </location>
</feature>
<feature type="coiled-coil region" evidence="6">
    <location>
        <begin position="1338"/>
        <end position="1492"/>
    </location>
</feature>
<evidence type="ECO:0000256" key="3">
    <source>
        <dbReference type="ARBA" id="ARBA00022553"/>
    </source>
</evidence>
<evidence type="ECO:0000256" key="4">
    <source>
        <dbReference type="ARBA" id="ARBA00023054"/>
    </source>
</evidence>
<keyword evidence="3" id="KW-0597">Phosphoprotein</keyword>
<accession>A0A6P6GZK3</accession>
<feature type="coiled-coil region" evidence="6">
    <location>
        <begin position="655"/>
        <end position="721"/>
    </location>
</feature>
<feature type="compositionally biased region" description="Basic and acidic residues" evidence="7">
    <location>
        <begin position="2814"/>
        <end position="2846"/>
    </location>
</feature>
<dbReference type="GeneID" id="112849403"/>
<protein>
    <submittedName>
        <fullName evidence="10">Pericentrin</fullName>
    </submittedName>
</protein>
<name>A0A6P6GZK3_PUMCO</name>
<feature type="compositionally biased region" description="Basic and acidic residues" evidence="7">
    <location>
        <begin position="939"/>
        <end position="958"/>
    </location>
</feature>
<dbReference type="GO" id="GO:0007165">
    <property type="term" value="P:signal transduction"/>
    <property type="evidence" value="ECO:0007669"/>
    <property type="project" value="InterPro"/>
</dbReference>
<feature type="compositionally biased region" description="Basic residues" evidence="7">
    <location>
        <begin position="35"/>
        <end position="44"/>
    </location>
</feature>
<feature type="region of interest" description="Disordered" evidence="7">
    <location>
        <begin position="933"/>
        <end position="958"/>
    </location>
</feature>
<evidence type="ECO:0000256" key="5">
    <source>
        <dbReference type="ARBA" id="ARBA00023212"/>
    </source>
</evidence>
<evidence type="ECO:0000256" key="6">
    <source>
        <dbReference type="SAM" id="Coils"/>
    </source>
</evidence>
<feature type="coiled-coil region" evidence="6">
    <location>
        <begin position="2666"/>
        <end position="2704"/>
    </location>
</feature>
<dbReference type="Proteomes" id="UP000515131">
    <property type="component" value="Unplaced"/>
</dbReference>
<feature type="region of interest" description="Disordered" evidence="7">
    <location>
        <begin position="3144"/>
        <end position="3217"/>
    </location>
</feature>
<feature type="coiled-coil region" evidence="6">
    <location>
        <begin position="1769"/>
        <end position="1842"/>
    </location>
</feature>
<feature type="coiled-coil region" evidence="6">
    <location>
        <begin position="1055"/>
        <end position="1110"/>
    </location>
</feature>
<feature type="coiled-coil region" evidence="6">
    <location>
        <begin position="274"/>
        <end position="432"/>
    </location>
</feature>
<reference evidence="10" key="1">
    <citation type="submission" date="2025-08" db="UniProtKB">
        <authorList>
            <consortium name="RefSeq"/>
        </authorList>
    </citation>
    <scope>IDENTIFICATION</scope>
    <source>
        <tissue evidence="10">Blood</tissue>
    </source>
</reference>
<sequence length="3247" mass="369244">MDEDEQEQRRRKVEAGRAKLAHFRQRKTKGDCAHPKKKTAKRKGPAVDAPVQEESPVATEDGGLLGRGDVCKNTPCSDTPDGAGAAQALAPTSQHSVPVDLPVPDIAYSQNHTEREQECILEIAERMRRPEDEVGTQQPVEMWQVQLQTQVTRDAWAPIQVLGHGWSLHTHPVSYTRSATAMNKAILKAHLTPLVPATYREHGPVPSLELEALRLSLSNMHTAQLELTQANLQKEKETALTELRAMLNGRHAQELALLRSRQQQELGLVREQHAREQEAAALRYSRETAELKEKLQSEMEKNVRMIETLKQDWESERGLCLENLRRELSAKHRLELENLQDQFKKELAEQKAELEKIFQAKNQAEIALRTLEAQHDTDMRKLREDLQSERCRHLEDLELRLRDQEMEKQREVESLRASYEELKAQSQEEIRRLWSQLESVRPDRQDLTELPDQLLAHAPHVEGLGHLKQDFQQQQQQQREKTEHESELEQLRIYFEQKLKDAEKSYQEDLILLQQRLQEVNEESFLESVDISWGSALASVSTAREGGGLASQWYVPVSSGPISLSHLAPLELEAAHWRQLAALKSSLEGQQEVDLAGPQVMEGEQHTGFSEGPDEELARVPLLCAQDTASEVETEVAARVLSLEAEHKLKLSFLQSELKEEIDVLKLENRNLHERLRHEIRLKEDLERVKYNLVEDHQEELKKAKEKIQLMKQEFKEREEEWKVTSEGLKRKAEEEVTLMLLDLREQAESEKQLIINKFELREIKMRQLQDQQAAQILELEGSLVEQQGRLRQLELGLAGDEFPQCSQCGREPGGGLAPVDKDWELATLRLKEDCALQLMLAQNRFLEERKEITEKFTAEQDALLREAQEKHAHELRLLRERHQQHVLSLTAELEARHRAQAEELRASMESEHWALLEARVAELRTKHAAAVSALEASHSSHLDSLESRHRSEMQAVREEHRQALEQLRAHLAEQLQEKDASHPAVLTREPEDELNRGRDLPPVEDSLRTPGSTSCSEDGKALAPHELWGAPQGEFESEKEVALHEQEKIHRLECEQVQKEKESLFLQLQEKNNQILQLEDQILSLRHEVEECHSELEKLQQRHERENQEGTNLISMLKSDIDLSDRERRALRDTLRRLLGLFGETLKAAVTLKSRISERVGLCLEDESPREVRPSGQGPSAVPVLEETWPEAALLELDRTLPECAEVSSEAEISSHVCESFFMSPENSLECEQPIRRIYRSLGLAVDGLLELALDSTRQLEEARQIHSRFEKEFSCKNEETAQVVRKHQELLERLDEENAARTRLTLELHQARGLIEGFKVEQASLQEALGQKETAEQGLAVELESLRRQLERATQQQAELREENSVLWTQKETLAAEAGEREDALRREVECLTQEQLEARKQSEKDRAVLLSQMKVFEAELEEQLSRHEACAKQAEELSALRQQMAALDKHLRSQRQFMDEQAVEREHEREEFQREIQRLEEQLRQAARPRGPCVRDVSQPQLDEEVELLQEKLREKSDGFDELVIKKELADRQVLIQEQEIKRLQETNASCRREATELREELEKQRNTVKALQQDKEALQEQRGVVSTLQSKLDEGSCPTPPAGTCPESPEVQLEAVQTALRQRESEVLDLKEQLGEIKDDLVSKCDEGLHLNVKLDTQSSRASVSLRELQEENARLKVPCDRNSEIEELRSVIENLRENQQQMQKDKAEEMEQLHEVIERLQRELSLGGPAPLGAQVSELPGDPVASPEALVATEPAGRLLSEQERQHGQALEALQRRLQAAEEAAARKLAELEHSAALREAEVQGMASQIQAFEAALKAKEAKIAERDLEIDALKQQKLAHSAELETILSAFSRFRRSLEQQPLTAEDEPPELQRLRAQCVRLSRQLQVLNQRFLRCQKELDKQQARGAHLHPRAEGSSQGRGPGGEEASDDKSLEPQVRTFNGDLQPAKAPVTPDHPGPDRQDRVTSVLAACQKQLESELLLVKSEMHLRMDDRGKNKEKLLEDCQLQKVGLISQVKELQEKLNRLVHSVNFQNSETEDFKFQQPLASSHALENNLSDSSSNGEETDKLPLVDAFHIDKTTCDLIDLSGNQDSLVRNEMPNVPMEDRVDLQDGSLCLQVSLHSGSHDLTHTQEPGPVKNALRAMDLSSWSSPEVVRKDSTLEPAPSLPLTPCSDALSLDASVQDRTSASLQADELDLLWYLGGSAAGKASRWAESPLVVDRAPSTDHHVQRTAVEKDVEDFIVTSLDAQEKPRSSPVGFEGKNSRSDNGDGLGFGDLLSQGSGRLDAPTASPVVLLPASGRFPQPLEAMKEKEVHPKQVKALLQMVCDESHHILALSEYRGPPSALSKGEPSASLERFPREGPGLLEAIPALRRHPSPTLLKGEKEFPDMCLDWRGEFLQIVQEAFGKEREMLRAELQPRPCGSDPGDHSSLLQRLEKVVQEQGYLQEKSLEHLRLSDRSSLLSEIQALRAQLRMTHLQNQEKLQQLCAALTSAEARGSRQEHQLRRQVELLAYKVEQEKRIASDVQKTLNEEQEKASSVRKLLVVEQTVVRDLRSELRECKQDNERLLASLSEAQKEVLQLRSVLDSKESNLKAALQELESERGKERALQSRLEEEQLQHLQREGQSSKTLEELRLSLEKQHAQSNRLCVALKHEQTAKDNLQKELRIEASRCEALLAQERSQLSELRRSLEAEKDRSLELATALRHERLLTEQLSSRAQEAPAHRALLRKLKEEKSRAAELQARLEQVQRQLVADVQKQRAEIEREKEVRGTQTSAVEPAQAWEPTEGESSSQQQAGLKRSQARLAAREGHKDARRRAETRPGRADTEKRQARDKERLRELELRRQRDEHKIRQLQRTVQDLEAKEEARQRQCPESARLQEQRLSLEKVRQQLLWAAGLLTSFVSQTVDRTIGDWTSSNEKAVTSLLHMLEELKSELSAPNSSQKKMPAELQVQLVDVLLKDNDSLTKALCTVTQEKAELRLAVSQLETSLKQHLLKGRVRSRPDRSSWRQDRTVSQSSPRQPEAGLPASEDANPCSMKMEKLYLHYLRAESFRKALIYQKKYLLLLIGGFQDSEQETLSMIAHLGVFPSKADKKISTSRPFTKFRTAVRVVIAILRLRFLVKKWQEVDRKGAVVQGRAARPGFPMPRQQPPPKTSTSPPTRDASSSHTGDPVPKASPCKRERSAPSSNSKSERSLTASQDPEHSLTEYIHHLEMLQQRLGGAPPDCTSKKSCHQKIKQ</sequence>
<evidence type="ECO:0000256" key="7">
    <source>
        <dbReference type="SAM" id="MobiDB-lite"/>
    </source>
</evidence>
<dbReference type="GO" id="GO:0005737">
    <property type="term" value="C:cytoplasm"/>
    <property type="evidence" value="ECO:0007669"/>
    <property type="project" value="UniProtKB-ARBA"/>
</dbReference>
<feature type="compositionally biased region" description="Polar residues" evidence="7">
    <location>
        <begin position="3193"/>
        <end position="3208"/>
    </location>
</feature>
<dbReference type="InterPro" id="IPR019528">
    <property type="entry name" value="PACT_domain"/>
</dbReference>
<feature type="compositionally biased region" description="Basic and acidic residues" evidence="7">
    <location>
        <begin position="3010"/>
        <end position="3021"/>
    </location>
</feature>
<feature type="domain" description="Pericentrin/AKAP-450 centrosomal targeting" evidence="8">
    <location>
        <begin position="3055"/>
        <end position="3133"/>
    </location>
</feature>
<dbReference type="CTD" id="5116"/>
<feature type="coiled-coil region" evidence="6">
    <location>
        <begin position="1690"/>
        <end position="1728"/>
    </location>
</feature>
<feature type="region of interest" description="Disordered" evidence="7">
    <location>
        <begin position="3228"/>
        <end position="3247"/>
    </location>
</feature>
<feature type="region of interest" description="Disordered" evidence="7">
    <location>
        <begin position="1910"/>
        <end position="1971"/>
    </location>
</feature>
<dbReference type="PANTHER" id="PTHR44981">
    <property type="entry name" value="PERICENTRIN-LIKE PROTEIN, ISOFORM F"/>
    <property type="match status" value="1"/>
</dbReference>
<dbReference type="GO" id="GO:0005813">
    <property type="term" value="C:centrosome"/>
    <property type="evidence" value="ECO:0007669"/>
    <property type="project" value="UniProtKB-SubCell"/>
</dbReference>
<feature type="coiled-coil region" evidence="6">
    <location>
        <begin position="474"/>
        <end position="523"/>
    </location>
</feature>
<feature type="region of interest" description="Disordered" evidence="7">
    <location>
        <begin position="2253"/>
        <end position="2286"/>
    </location>
</feature>
<proteinExistence type="predicted"/>
<feature type="compositionally biased region" description="Basic and acidic residues" evidence="7">
    <location>
        <begin position="994"/>
        <end position="1008"/>
    </location>
</feature>
<keyword evidence="9" id="KW-1185">Reference proteome</keyword>
<dbReference type="Pfam" id="PF10495">
    <property type="entry name" value="PACT_coil_coil"/>
    <property type="match status" value="1"/>
</dbReference>
<feature type="region of interest" description="Disordered" evidence="7">
    <location>
        <begin position="976"/>
        <end position="1020"/>
    </location>
</feature>
<evidence type="ECO:0000313" key="9">
    <source>
        <dbReference type="Proteomes" id="UP000515131"/>
    </source>
</evidence>
<dbReference type="GO" id="GO:0060090">
    <property type="term" value="F:molecular adaptor activity"/>
    <property type="evidence" value="ECO:0007669"/>
    <property type="project" value="InterPro"/>
</dbReference>
<feature type="region of interest" description="Disordered" evidence="7">
    <location>
        <begin position="1593"/>
        <end position="1612"/>
    </location>
</feature>
<feature type="coiled-coil region" evidence="6">
    <location>
        <begin position="2732"/>
        <end position="2766"/>
    </location>
</feature>
<comment type="subcellular location">
    <subcellularLocation>
        <location evidence="1">Cytoplasm</location>
        <location evidence="1">Cytoskeleton</location>
        <location evidence="1">Microtubule organizing center</location>
        <location evidence="1">Centrosome</location>
    </subcellularLocation>
</comment>
<dbReference type="PANTHER" id="PTHR44981:SF3">
    <property type="entry name" value="PERICENTRIN"/>
    <property type="match status" value="1"/>
</dbReference>
<dbReference type="RefSeq" id="XP_025768803.1">
    <property type="nucleotide sequence ID" value="XM_025913018.1"/>
</dbReference>
<keyword evidence="4 6" id="KW-0175">Coiled coil</keyword>
<keyword evidence="2" id="KW-0963">Cytoplasm</keyword>
<feature type="coiled-coil region" evidence="6">
    <location>
        <begin position="2522"/>
        <end position="2626"/>
    </location>
</feature>
<feature type="region of interest" description="Disordered" evidence="7">
    <location>
        <begin position="1"/>
        <end position="66"/>
    </location>
</feature>
<evidence type="ECO:0000313" key="10">
    <source>
        <dbReference type="RefSeq" id="XP_025768803.1"/>
    </source>
</evidence>
<feature type="region of interest" description="Disordered" evidence="7">
    <location>
        <begin position="2770"/>
        <end position="2846"/>
    </location>
</feature>
<evidence type="ECO:0000256" key="1">
    <source>
        <dbReference type="ARBA" id="ARBA00004300"/>
    </source>
</evidence>
<dbReference type="InterPro" id="IPR028745">
    <property type="entry name" value="AKAP9/Pericentrin"/>
</dbReference>
<feature type="coiled-coil region" evidence="6">
    <location>
        <begin position="1530"/>
        <end position="1585"/>
    </location>
</feature>
<feature type="coiled-coil region" evidence="6">
    <location>
        <begin position="1279"/>
        <end position="1309"/>
    </location>
</feature>
<evidence type="ECO:0000256" key="2">
    <source>
        <dbReference type="ARBA" id="ARBA00022490"/>
    </source>
</evidence>
<feature type="region of interest" description="Disordered" evidence="7">
    <location>
        <begin position="3003"/>
        <end position="3041"/>
    </location>
</feature>
<feature type="coiled-coil region" evidence="6">
    <location>
        <begin position="1617"/>
        <end position="1644"/>
    </location>
</feature>
<keyword evidence="5" id="KW-0206">Cytoskeleton</keyword>
<dbReference type="KEGG" id="pcoo:112849403"/>
<evidence type="ECO:0000259" key="8">
    <source>
        <dbReference type="Pfam" id="PF10495"/>
    </source>
</evidence>